<dbReference type="Pfam" id="PF13649">
    <property type="entry name" value="Methyltransf_25"/>
    <property type="match status" value="1"/>
</dbReference>
<evidence type="ECO:0000259" key="3">
    <source>
        <dbReference type="Pfam" id="PF13649"/>
    </source>
</evidence>
<protein>
    <submittedName>
        <fullName evidence="4">Methyltransferase domain-containing protein</fullName>
    </submittedName>
</protein>
<dbReference type="SUPFAM" id="SSF57802">
    <property type="entry name" value="Rubredoxin-like"/>
    <property type="match status" value="1"/>
</dbReference>
<name>A0A6G3ZV23_9BACL</name>
<proteinExistence type="predicted"/>
<feature type="domain" description="Rubredoxin" evidence="2">
    <location>
        <begin position="5"/>
        <end position="43"/>
    </location>
</feature>
<dbReference type="GO" id="GO:0008168">
    <property type="term" value="F:methyltransferase activity"/>
    <property type="evidence" value="ECO:0007669"/>
    <property type="project" value="UniProtKB-KW"/>
</dbReference>
<reference evidence="4" key="1">
    <citation type="submission" date="2020-02" db="EMBL/GenBank/DDBJ databases">
        <authorList>
            <person name="Shen X.-R."/>
            <person name="Zhang Y.-X."/>
        </authorList>
    </citation>
    <scope>NUCLEOTIDE SEQUENCE</scope>
    <source>
        <strain evidence="4">SYP-B3998</strain>
    </source>
</reference>
<evidence type="ECO:0000259" key="2">
    <source>
        <dbReference type="Pfam" id="PF00301"/>
    </source>
</evidence>
<dbReference type="EMBL" id="JAAIKC010000001">
    <property type="protein sequence ID" value="NEW05920.1"/>
    <property type="molecule type" value="Genomic_DNA"/>
</dbReference>
<dbReference type="Gene3D" id="2.20.28.10">
    <property type="match status" value="1"/>
</dbReference>
<evidence type="ECO:0000313" key="4">
    <source>
        <dbReference type="EMBL" id="NEW05920.1"/>
    </source>
</evidence>
<evidence type="ECO:0000256" key="1">
    <source>
        <dbReference type="ARBA" id="ARBA00022679"/>
    </source>
</evidence>
<dbReference type="Pfam" id="PF00301">
    <property type="entry name" value="Rubredoxin"/>
    <property type="match status" value="1"/>
</dbReference>
<dbReference type="GO" id="GO:0032259">
    <property type="term" value="P:methylation"/>
    <property type="evidence" value="ECO:0007669"/>
    <property type="project" value="UniProtKB-KW"/>
</dbReference>
<dbReference type="PANTHER" id="PTHR43861">
    <property type="entry name" value="TRANS-ACONITATE 2-METHYLTRANSFERASE-RELATED"/>
    <property type="match status" value="1"/>
</dbReference>
<dbReference type="AlphaFoldDB" id="A0A6G3ZV23"/>
<organism evidence="4">
    <name type="scientific">Paenibacillus sp. SYP-B3998</name>
    <dbReference type="NCBI Taxonomy" id="2678564"/>
    <lineage>
        <taxon>Bacteria</taxon>
        <taxon>Bacillati</taxon>
        <taxon>Bacillota</taxon>
        <taxon>Bacilli</taxon>
        <taxon>Bacillales</taxon>
        <taxon>Paenibacillaceae</taxon>
        <taxon>Paenibacillus</taxon>
    </lineage>
</organism>
<dbReference type="InterPro" id="IPR024935">
    <property type="entry name" value="Rubredoxin_dom"/>
</dbReference>
<dbReference type="CDD" id="cd02440">
    <property type="entry name" value="AdoMet_MTases"/>
    <property type="match status" value="1"/>
</dbReference>
<dbReference type="InterPro" id="IPR029063">
    <property type="entry name" value="SAM-dependent_MTases_sf"/>
</dbReference>
<dbReference type="Gene3D" id="3.40.50.150">
    <property type="entry name" value="Vaccinia Virus protein VP39"/>
    <property type="match status" value="1"/>
</dbReference>
<dbReference type="GO" id="GO:0005506">
    <property type="term" value="F:iron ion binding"/>
    <property type="evidence" value="ECO:0007669"/>
    <property type="project" value="InterPro"/>
</dbReference>
<feature type="domain" description="Methyltransferase" evidence="3">
    <location>
        <begin position="89"/>
        <end position="188"/>
    </location>
</feature>
<keyword evidence="1 4" id="KW-0808">Transferase</keyword>
<sequence length="358" mass="40304">MALTKCSFCSYTYDEWFGDSRNGVPAGTPLSVLAGTVCSRCGLQGVRHERQPSPKYAGQEAEYYDQFTGKAGISFYSDWLKEASQAPTVLELGVGTGRIAIEIAGHSAQVCGVDWSRDMLKIAEAKKERILKDHPGRFELIEADVMDFDARNAFSHILCPDGMFQHYTMMADHVALLQRIRHNLQEGGWLAVDLLLPPDQAYWQMTQHKKILNNKMVYKKVEGETSLSRQLFRCSVSFETYTDGTEQSRYRVEREYALMTPKELALLLAAEGFQIVKTYENYGLSTPWQTALLPDMISPDQVLGPTETLEELLEAGELERAVPYRKEAWMNGGYPLDGAMAGPPAHRSVRMTILARRQ</sequence>
<dbReference type="InterPro" id="IPR041698">
    <property type="entry name" value="Methyltransf_25"/>
</dbReference>
<comment type="caution">
    <text evidence="4">The sequence shown here is derived from an EMBL/GenBank/DDBJ whole genome shotgun (WGS) entry which is preliminary data.</text>
</comment>
<gene>
    <name evidence="4" type="ORF">GK047_07825</name>
</gene>
<dbReference type="Gene3D" id="2.20.25.110">
    <property type="entry name" value="S-adenosyl-L-methionine-dependent methyltransferases"/>
    <property type="match status" value="1"/>
</dbReference>
<accession>A0A6G3ZV23</accession>
<keyword evidence="4" id="KW-0489">Methyltransferase</keyword>
<dbReference type="SUPFAM" id="SSF53335">
    <property type="entry name" value="S-adenosyl-L-methionine-dependent methyltransferases"/>
    <property type="match status" value="1"/>
</dbReference>